<dbReference type="Gene3D" id="3.30.450.40">
    <property type="match status" value="2"/>
</dbReference>
<keyword evidence="1" id="KW-0808">Transferase</keyword>
<sequence length="560" mass="60305">MTDERATGPTLDFEAVLAQFVERAEKLIASQARMRDLIRVNNDLTSKLDLPTVLHRIVEIGMELLNARYAAMGVIGDERRLEQFIHIGMDPDVVTQIDHLPEGKGLLGALIDDPHPVRLLKISDDGRSSGFPAHHPPMENFLGVPIRVRDEVYGNLYLTDSLNGAFSAEDEELAQALAATAGIAIENARLFDDSAYRERWSSALADTARRLMRDEEEEEHLGVIVEQVRKLAEADLVSIGRITQSGDEIFVDRASGIGADDLAAMSFPVAGTFAGDAIASGEPILVSESNEFAPHGFAQHALLGNSVVIPFAHGDVAAGVLTLSRSVGRPPFSARDLDMGSSFASHISVAIDRAESRRGRRRVELLEDRSRIARDLHDHVIQRLFGTGLSLQAAAAAADPETAARITAQITEIDNAIAQIRQSIFAMQRDPETTTVSLRARILEIVDRVSDQLTSRPRVTFLGPVDLMVSGDLTDDVAAVVTESLANAVRHAGTAQVAVTIAAVSGEISIEVVDDGVGPGSSPRLSGLSNLRQRAEARGGEFEIHEATGGGTRVSWIVPT</sequence>
<name>A0A5M4FB09_9ACTN</name>
<dbReference type="Gene3D" id="3.30.565.10">
    <property type="entry name" value="Histidine kinase-like ATPase, C-terminal domain"/>
    <property type="match status" value="1"/>
</dbReference>
<dbReference type="GO" id="GO:0016020">
    <property type="term" value="C:membrane"/>
    <property type="evidence" value="ECO:0007669"/>
    <property type="project" value="InterPro"/>
</dbReference>
<protein>
    <submittedName>
        <fullName evidence="5">GAF domain-containing protein</fullName>
    </submittedName>
</protein>
<dbReference type="Pfam" id="PF07730">
    <property type="entry name" value="HisKA_3"/>
    <property type="match status" value="1"/>
</dbReference>
<comment type="caution">
    <text evidence="5">The sequence shown here is derived from an EMBL/GenBank/DDBJ whole genome shotgun (WGS) entry which is preliminary data.</text>
</comment>
<dbReference type="GO" id="GO:0046983">
    <property type="term" value="F:protein dimerization activity"/>
    <property type="evidence" value="ECO:0007669"/>
    <property type="project" value="InterPro"/>
</dbReference>
<evidence type="ECO:0000256" key="2">
    <source>
        <dbReference type="ARBA" id="ARBA00022777"/>
    </source>
</evidence>
<dbReference type="GO" id="GO:0000155">
    <property type="term" value="F:phosphorelay sensor kinase activity"/>
    <property type="evidence" value="ECO:0007669"/>
    <property type="project" value="InterPro"/>
</dbReference>
<dbReference type="InterPro" id="IPR036890">
    <property type="entry name" value="HATPase_C_sf"/>
</dbReference>
<evidence type="ECO:0000313" key="6">
    <source>
        <dbReference type="Proteomes" id="UP000380867"/>
    </source>
</evidence>
<evidence type="ECO:0000259" key="4">
    <source>
        <dbReference type="SMART" id="SM00065"/>
    </source>
</evidence>
<dbReference type="InterPro" id="IPR029016">
    <property type="entry name" value="GAF-like_dom_sf"/>
</dbReference>
<keyword evidence="3" id="KW-0902">Two-component regulatory system</keyword>
<keyword evidence="6" id="KW-1185">Reference proteome</keyword>
<dbReference type="EMBL" id="SDPQ02000003">
    <property type="protein sequence ID" value="KAA1395548.1"/>
    <property type="molecule type" value="Genomic_DNA"/>
</dbReference>
<dbReference type="OrthoDB" id="5241249at2"/>
<dbReference type="Pfam" id="PF02518">
    <property type="entry name" value="HATPase_c"/>
    <property type="match status" value="1"/>
</dbReference>
<dbReference type="Gene3D" id="1.20.5.1930">
    <property type="match status" value="1"/>
</dbReference>
<dbReference type="SMART" id="SM00065">
    <property type="entry name" value="GAF"/>
    <property type="match status" value="2"/>
</dbReference>
<dbReference type="SUPFAM" id="SSF55781">
    <property type="entry name" value="GAF domain-like"/>
    <property type="match status" value="2"/>
</dbReference>
<dbReference type="CDD" id="cd16917">
    <property type="entry name" value="HATPase_UhpB-NarQ-NarX-like"/>
    <property type="match status" value="1"/>
</dbReference>
<gene>
    <name evidence="5" type="ORF">ESP70_015450</name>
</gene>
<dbReference type="RefSeq" id="WP_149690211.1">
    <property type="nucleotide sequence ID" value="NZ_SDPQ02000003.1"/>
</dbReference>
<organism evidence="5 6">
    <name type="scientific">Aeromicrobium ginsengisoli</name>
    <dbReference type="NCBI Taxonomy" id="363867"/>
    <lineage>
        <taxon>Bacteria</taxon>
        <taxon>Bacillati</taxon>
        <taxon>Actinomycetota</taxon>
        <taxon>Actinomycetes</taxon>
        <taxon>Propionibacteriales</taxon>
        <taxon>Nocardioidaceae</taxon>
        <taxon>Aeromicrobium</taxon>
    </lineage>
</organism>
<reference evidence="5" key="1">
    <citation type="submission" date="2019-09" db="EMBL/GenBank/DDBJ databases">
        <authorList>
            <person name="Li J."/>
        </authorList>
    </citation>
    <scope>NUCLEOTIDE SEQUENCE [LARGE SCALE GENOMIC DNA]</scope>
    <source>
        <strain evidence="5">JCM 14732</strain>
    </source>
</reference>
<dbReference type="PANTHER" id="PTHR24421:SF56">
    <property type="entry name" value="OXYGEN SENSOR HISTIDINE KINASE RESPONSE REGULATOR DOST"/>
    <property type="match status" value="1"/>
</dbReference>
<dbReference type="InterPro" id="IPR050482">
    <property type="entry name" value="Sensor_HK_TwoCompSys"/>
</dbReference>
<dbReference type="Proteomes" id="UP000380867">
    <property type="component" value="Unassembled WGS sequence"/>
</dbReference>
<evidence type="ECO:0000313" key="5">
    <source>
        <dbReference type="EMBL" id="KAA1395548.1"/>
    </source>
</evidence>
<evidence type="ECO:0000256" key="1">
    <source>
        <dbReference type="ARBA" id="ARBA00022679"/>
    </source>
</evidence>
<evidence type="ECO:0000256" key="3">
    <source>
        <dbReference type="ARBA" id="ARBA00023012"/>
    </source>
</evidence>
<keyword evidence="2" id="KW-0418">Kinase</keyword>
<feature type="domain" description="GAF" evidence="4">
    <location>
        <begin position="49"/>
        <end position="195"/>
    </location>
</feature>
<dbReference type="InterPro" id="IPR011712">
    <property type="entry name" value="Sig_transdc_His_kin_sub3_dim/P"/>
</dbReference>
<feature type="domain" description="GAF" evidence="4">
    <location>
        <begin position="216"/>
        <end position="361"/>
    </location>
</feature>
<dbReference type="AlphaFoldDB" id="A0A5M4FB09"/>
<dbReference type="InterPro" id="IPR003594">
    <property type="entry name" value="HATPase_dom"/>
</dbReference>
<dbReference type="PANTHER" id="PTHR24421">
    <property type="entry name" value="NITRATE/NITRITE SENSOR PROTEIN NARX-RELATED"/>
    <property type="match status" value="1"/>
</dbReference>
<accession>A0A5M4FB09</accession>
<dbReference type="InterPro" id="IPR003018">
    <property type="entry name" value="GAF"/>
</dbReference>
<dbReference type="SUPFAM" id="SSF55874">
    <property type="entry name" value="ATPase domain of HSP90 chaperone/DNA topoisomerase II/histidine kinase"/>
    <property type="match status" value="1"/>
</dbReference>
<proteinExistence type="predicted"/>
<dbReference type="Pfam" id="PF13185">
    <property type="entry name" value="GAF_2"/>
    <property type="match status" value="2"/>
</dbReference>